<dbReference type="OrthoDB" id="9801639at2"/>
<comment type="catalytic activity">
    <reaction evidence="8">
        <text>ATP + H2O + cellular proteinSide 1 = ADP + phosphate + cellular proteinSide 2.</text>
        <dbReference type="EC" id="7.4.2.8"/>
    </reaction>
</comment>
<dbReference type="SMART" id="SM00382">
    <property type="entry name" value="AAA"/>
    <property type="match status" value="1"/>
</dbReference>
<dbReference type="SUPFAM" id="SSF52540">
    <property type="entry name" value="P-loop containing nucleoside triphosphate hydrolases"/>
    <property type="match status" value="1"/>
</dbReference>
<keyword evidence="6" id="KW-0653">Protein transport</keyword>
<dbReference type="Pfam" id="PF00006">
    <property type="entry name" value="ATP-synt_ab"/>
    <property type="match status" value="1"/>
</dbReference>
<dbReference type="PANTHER" id="PTHR15184">
    <property type="entry name" value="ATP SYNTHASE"/>
    <property type="match status" value="1"/>
</dbReference>
<dbReference type="GO" id="GO:0005737">
    <property type="term" value="C:cytoplasm"/>
    <property type="evidence" value="ECO:0007669"/>
    <property type="project" value="UniProtKB-SubCell"/>
</dbReference>
<keyword evidence="2" id="KW-0813">Transport</keyword>
<evidence type="ECO:0000256" key="2">
    <source>
        <dbReference type="ARBA" id="ARBA00022448"/>
    </source>
</evidence>
<reference evidence="10 11" key="1">
    <citation type="journal article" date="2012" name="J. Bacteriol.">
        <title>Genome Sequence of Nitratireductor pacificus Type Strain pht-3B.</title>
        <authorList>
            <person name="Lai Q."/>
            <person name="Li G."/>
            <person name="Shao Z."/>
        </authorList>
    </citation>
    <scope>NUCLEOTIDE SEQUENCE [LARGE SCALE GENOMIC DNA]</scope>
    <source>
        <strain evidence="11">pht-3B</strain>
    </source>
</reference>
<dbReference type="PANTHER" id="PTHR15184:SF9">
    <property type="entry name" value="SPI-1 TYPE 3 SECRETION SYSTEM ATPASE"/>
    <property type="match status" value="1"/>
</dbReference>
<dbReference type="PATRIC" id="fig|391937.3.peg.3402"/>
<evidence type="ECO:0000256" key="4">
    <source>
        <dbReference type="ARBA" id="ARBA00022741"/>
    </source>
</evidence>
<dbReference type="InterPro" id="IPR050053">
    <property type="entry name" value="ATPase_alpha/beta_chains"/>
</dbReference>
<keyword evidence="5" id="KW-0067">ATP-binding</keyword>
<dbReference type="eggNOG" id="COG1157">
    <property type="taxonomic scope" value="Bacteria"/>
</dbReference>
<evidence type="ECO:0000313" key="11">
    <source>
        <dbReference type="Proteomes" id="UP000006786"/>
    </source>
</evidence>
<evidence type="ECO:0000256" key="7">
    <source>
        <dbReference type="ARBA" id="ARBA00022967"/>
    </source>
</evidence>
<gene>
    <name evidence="10" type="ORF">NA2_16557</name>
</gene>
<dbReference type="Pfam" id="PF02874">
    <property type="entry name" value="ATP-synt_ab_N"/>
    <property type="match status" value="1"/>
</dbReference>
<dbReference type="InterPro" id="IPR040627">
    <property type="entry name" value="T3SS_ATPase_C"/>
</dbReference>
<accession>K2LJ15</accession>
<evidence type="ECO:0000256" key="5">
    <source>
        <dbReference type="ARBA" id="ARBA00022840"/>
    </source>
</evidence>
<dbReference type="GO" id="GO:0016887">
    <property type="term" value="F:ATP hydrolysis activity"/>
    <property type="evidence" value="ECO:0007669"/>
    <property type="project" value="InterPro"/>
</dbReference>
<dbReference type="STRING" id="391937.NA2_16557"/>
<dbReference type="InterPro" id="IPR000194">
    <property type="entry name" value="ATPase_F1/V1/A1_a/bsu_nucl-bd"/>
</dbReference>
<dbReference type="InterPro" id="IPR005714">
    <property type="entry name" value="ATPase_T3SS_FliI/YscN"/>
</dbReference>
<dbReference type="GO" id="GO:0030254">
    <property type="term" value="P:protein secretion by the type III secretion system"/>
    <property type="evidence" value="ECO:0007669"/>
    <property type="project" value="InterPro"/>
</dbReference>
<dbReference type="GO" id="GO:0046933">
    <property type="term" value="F:proton-transporting ATP synthase activity, rotational mechanism"/>
    <property type="evidence" value="ECO:0007669"/>
    <property type="project" value="TreeGrafter"/>
</dbReference>
<dbReference type="Proteomes" id="UP000006786">
    <property type="component" value="Unassembled WGS sequence"/>
</dbReference>
<feature type="domain" description="AAA+ ATPase" evidence="9">
    <location>
        <begin position="172"/>
        <end position="405"/>
    </location>
</feature>
<dbReference type="NCBIfam" id="TIGR01026">
    <property type="entry name" value="fliI_yscN"/>
    <property type="match status" value="1"/>
</dbReference>
<evidence type="ECO:0000256" key="6">
    <source>
        <dbReference type="ARBA" id="ARBA00022927"/>
    </source>
</evidence>
<proteinExistence type="predicted"/>
<evidence type="ECO:0000256" key="1">
    <source>
        <dbReference type="ARBA" id="ARBA00004496"/>
    </source>
</evidence>
<dbReference type="InterPro" id="IPR020003">
    <property type="entry name" value="ATPase_a/bsu_AS"/>
</dbReference>
<dbReference type="GO" id="GO:0008564">
    <property type="term" value="F:protein-exporting ATPase activity"/>
    <property type="evidence" value="ECO:0007669"/>
    <property type="project" value="UniProtKB-EC"/>
</dbReference>
<evidence type="ECO:0000256" key="3">
    <source>
        <dbReference type="ARBA" id="ARBA00022490"/>
    </source>
</evidence>
<sequence>MSGNPNESVESRLATILPHLRHGLREESGGRRGGRILRVTGVVVHASVEEVRLGEICELADPKTGRRTRAEVVGFMDDTAVLVPLGDISGLSSLTEVVPTGHELRIPVGTGLLGRVIDALGQPLDGAPLRKEGIDGRYPVNAFPPQPLERAMIAEPIALGIRALDGLLTCARGQRVGVFGAPGVGKSLLLSDIIKGTDADVVVVALVGERGREVREFVDRQIGPEQRARVVTVVATSDRPAIERVKAAYVATTIAEYFRDKGQHVLLAMDNVTRFARAQREIGLASGEPPTRRGYPPSLFAALPRLLERSGPGRTGSVTGLYNVLMEGDGTMDPVAEEIQALLDGHVFLSNELAQRNHFPAVDVLRSRSRLMDAVVPERHRADAARIRELLARHADIELLMRIGEYKEGSDPLADEAVAKIDRINAFLRQSSRSAETLDETRQRMREIVDEGR</sequence>
<dbReference type="InterPro" id="IPR003593">
    <property type="entry name" value="AAA+_ATPase"/>
</dbReference>
<dbReference type="Pfam" id="PF18269">
    <property type="entry name" value="T3SS_ATPase_C"/>
    <property type="match status" value="1"/>
</dbReference>
<keyword evidence="4" id="KW-0547">Nucleotide-binding</keyword>
<dbReference type="AlphaFoldDB" id="K2LJ15"/>
<comment type="subcellular location">
    <subcellularLocation>
        <location evidence="1">Cytoplasm</location>
    </subcellularLocation>
</comment>
<evidence type="ECO:0000313" key="10">
    <source>
        <dbReference type="EMBL" id="EKF17689.1"/>
    </source>
</evidence>
<dbReference type="RefSeq" id="WP_008598201.1">
    <property type="nucleotide sequence ID" value="NZ_AMRM01000020.1"/>
</dbReference>
<dbReference type="FunFam" id="3.40.50.12240:FF:000002">
    <property type="entry name" value="Flagellum-specific ATP synthase FliI"/>
    <property type="match status" value="1"/>
</dbReference>
<name>K2LJ15_9HYPH</name>
<evidence type="ECO:0000259" key="9">
    <source>
        <dbReference type="SMART" id="SM00382"/>
    </source>
</evidence>
<dbReference type="GO" id="GO:0005524">
    <property type="term" value="F:ATP binding"/>
    <property type="evidence" value="ECO:0007669"/>
    <property type="project" value="UniProtKB-KW"/>
</dbReference>
<dbReference type="Gene3D" id="3.40.50.12240">
    <property type="match status" value="1"/>
</dbReference>
<protein>
    <submittedName>
        <fullName evidence="10">Putative ATP synthase YscN</fullName>
    </submittedName>
</protein>
<organism evidence="10 11">
    <name type="scientific">Nitratireductor pacificus pht-3B</name>
    <dbReference type="NCBI Taxonomy" id="391937"/>
    <lineage>
        <taxon>Bacteria</taxon>
        <taxon>Pseudomonadati</taxon>
        <taxon>Pseudomonadota</taxon>
        <taxon>Alphaproteobacteria</taxon>
        <taxon>Hyphomicrobiales</taxon>
        <taxon>Phyllobacteriaceae</taxon>
        <taxon>Nitratireductor</taxon>
    </lineage>
</organism>
<dbReference type="CDD" id="cd01136">
    <property type="entry name" value="ATPase_flagellum-secretory_path_III"/>
    <property type="match status" value="1"/>
</dbReference>
<keyword evidence="7" id="KW-1278">Translocase</keyword>
<evidence type="ECO:0000256" key="8">
    <source>
        <dbReference type="ARBA" id="ARBA00034006"/>
    </source>
</evidence>
<dbReference type="EMBL" id="AMRM01000020">
    <property type="protein sequence ID" value="EKF17689.1"/>
    <property type="molecule type" value="Genomic_DNA"/>
</dbReference>
<dbReference type="PROSITE" id="PS00152">
    <property type="entry name" value="ATPASE_ALPHA_BETA"/>
    <property type="match status" value="1"/>
</dbReference>
<dbReference type="InterPro" id="IPR004100">
    <property type="entry name" value="ATPase_F1/V1/A1_a/bsu_N"/>
</dbReference>
<comment type="caution">
    <text evidence="10">The sequence shown here is derived from an EMBL/GenBank/DDBJ whole genome shotgun (WGS) entry which is preliminary data.</text>
</comment>
<dbReference type="GO" id="GO:0030257">
    <property type="term" value="C:type III protein secretion system complex"/>
    <property type="evidence" value="ECO:0007669"/>
    <property type="project" value="InterPro"/>
</dbReference>
<keyword evidence="11" id="KW-1185">Reference proteome</keyword>
<dbReference type="InterPro" id="IPR027417">
    <property type="entry name" value="P-loop_NTPase"/>
</dbReference>
<keyword evidence="3" id="KW-0963">Cytoplasm</keyword>